<evidence type="ECO:0000313" key="1">
    <source>
        <dbReference type="EMBL" id="ORB48961.1"/>
    </source>
</evidence>
<accession>A0A1X0IMJ2</accession>
<dbReference type="AlphaFoldDB" id="A0A1X0IMJ2"/>
<comment type="caution">
    <text evidence="1">The sequence shown here is derived from an EMBL/GenBank/DDBJ whole genome shotgun (WGS) entry which is preliminary data.</text>
</comment>
<dbReference type="Proteomes" id="UP000192434">
    <property type="component" value="Unassembled WGS sequence"/>
</dbReference>
<gene>
    <name evidence="1" type="ORF">BST43_24060</name>
</gene>
<dbReference type="RefSeq" id="WP_083019624.1">
    <property type="nucleotide sequence ID" value="NZ_MVII01000043.1"/>
</dbReference>
<sequence>MGNTDTKAIDQLASALKGQPTLNLTGAAATEAKTAVERCADAYSGINPGPIVGNPPDLSSARAVVSHLKNDVQAFQDKFAAVAKVLQATGSSIEGVSEALKKVSNGS</sequence>
<evidence type="ECO:0000313" key="2">
    <source>
        <dbReference type="Proteomes" id="UP000192434"/>
    </source>
</evidence>
<dbReference type="EMBL" id="MVII01000043">
    <property type="protein sequence ID" value="ORB48961.1"/>
    <property type="molecule type" value="Genomic_DNA"/>
</dbReference>
<organism evidence="1 2">
    <name type="scientific">Mycobacteroides saopaulense</name>
    <dbReference type="NCBI Taxonomy" id="1578165"/>
    <lineage>
        <taxon>Bacteria</taxon>
        <taxon>Bacillati</taxon>
        <taxon>Actinomycetota</taxon>
        <taxon>Actinomycetes</taxon>
        <taxon>Mycobacteriales</taxon>
        <taxon>Mycobacteriaceae</taxon>
        <taxon>Mycobacteroides</taxon>
    </lineage>
</organism>
<reference evidence="1 2" key="1">
    <citation type="submission" date="2016-12" db="EMBL/GenBank/DDBJ databases">
        <title>The new phylogeny of genus Mycobacterium.</title>
        <authorList>
            <person name="Tortoli E."/>
            <person name="Trovato A."/>
            <person name="Cirillo D.M."/>
        </authorList>
    </citation>
    <scope>NUCLEOTIDE SEQUENCE [LARGE SCALE GENOMIC DNA]</scope>
    <source>
        <strain evidence="1 2">CCUG 66554</strain>
    </source>
</reference>
<proteinExistence type="predicted"/>
<name>A0A1X0IMJ2_9MYCO</name>
<protein>
    <submittedName>
        <fullName evidence="1">Uncharacterized protein</fullName>
    </submittedName>
</protein>